<feature type="compositionally biased region" description="Pro residues" evidence="1">
    <location>
        <begin position="286"/>
        <end position="306"/>
    </location>
</feature>
<dbReference type="PANTHER" id="PTHR15921">
    <property type="entry name" value="PRE-MRNA CLEAVAGE COMPLEX II"/>
    <property type="match status" value="1"/>
</dbReference>
<dbReference type="InterPro" id="IPR008942">
    <property type="entry name" value="ENTH_VHS"/>
</dbReference>
<dbReference type="GO" id="GO:0005737">
    <property type="term" value="C:cytoplasm"/>
    <property type="evidence" value="ECO:0007669"/>
    <property type="project" value="TreeGrafter"/>
</dbReference>
<dbReference type="InterPro" id="IPR057242">
    <property type="entry name" value="PCFS4-like"/>
</dbReference>
<feature type="region of interest" description="Disordered" evidence="1">
    <location>
        <begin position="226"/>
        <end position="339"/>
    </location>
</feature>
<feature type="domain" description="CID" evidence="2">
    <location>
        <begin position="4"/>
        <end position="134"/>
    </location>
</feature>
<protein>
    <recommendedName>
        <fullName evidence="2">CID domain-containing protein</fullName>
    </recommendedName>
</protein>
<dbReference type="SMART" id="SM00582">
    <property type="entry name" value="RPR"/>
    <property type="match status" value="1"/>
</dbReference>
<dbReference type="PANTHER" id="PTHR15921:SF3">
    <property type="entry name" value="PRE-MRNA CLEAVAGE COMPLEX 2 PROTEIN PCF11"/>
    <property type="match status" value="1"/>
</dbReference>
<organism evidence="3">
    <name type="scientific">Aphanomyces astaci</name>
    <name type="common">Crayfish plague agent</name>
    <dbReference type="NCBI Taxonomy" id="112090"/>
    <lineage>
        <taxon>Eukaryota</taxon>
        <taxon>Sar</taxon>
        <taxon>Stramenopiles</taxon>
        <taxon>Oomycota</taxon>
        <taxon>Saprolegniomycetes</taxon>
        <taxon>Saprolegniales</taxon>
        <taxon>Verrucalvaceae</taxon>
        <taxon>Aphanomyces</taxon>
    </lineage>
</organism>
<feature type="compositionally biased region" description="Pro residues" evidence="1">
    <location>
        <begin position="227"/>
        <end position="239"/>
    </location>
</feature>
<dbReference type="GO" id="GO:0031124">
    <property type="term" value="P:mRNA 3'-end processing"/>
    <property type="evidence" value="ECO:0007669"/>
    <property type="project" value="InterPro"/>
</dbReference>
<dbReference type="STRING" id="112090.W4G7E6"/>
<dbReference type="GO" id="GO:0003729">
    <property type="term" value="F:mRNA binding"/>
    <property type="evidence" value="ECO:0007669"/>
    <property type="project" value="InterPro"/>
</dbReference>
<dbReference type="PROSITE" id="PS51391">
    <property type="entry name" value="CID"/>
    <property type="match status" value="1"/>
</dbReference>
<dbReference type="GeneID" id="20812410"/>
<dbReference type="InterPro" id="IPR006569">
    <property type="entry name" value="CID_dom"/>
</dbReference>
<dbReference type="CDD" id="cd16982">
    <property type="entry name" value="CID_Pcf11"/>
    <property type="match status" value="1"/>
</dbReference>
<dbReference type="GO" id="GO:0005849">
    <property type="term" value="C:mRNA cleavage factor complex"/>
    <property type="evidence" value="ECO:0007669"/>
    <property type="project" value="TreeGrafter"/>
</dbReference>
<name>W4G7E6_APHAT</name>
<evidence type="ECO:0000259" key="2">
    <source>
        <dbReference type="PROSITE" id="PS51391"/>
    </source>
</evidence>
<dbReference type="RefSeq" id="XP_009835256.1">
    <property type="nucleotide sequence ID" value="XM_009836954.1"/>
</dbReference>
<proteinExistence type="predicted"/>
<feature type="region of interest" description="Disordered" evidence="1">
    <location>
        <begin position="137"/>
        <end position="169"/>
    </location>
</feature>
<dbReference type="EMBL" id="KI913141">
    <property type="protein sequence ID" value="ETV75206.1"/>
    <property type="molecule type" value="Genomic_DNA"/>
</dbReference>
<dbReference type="InterPro" id="IPR047415">
    <property type="entry name" value="Pcf11_CID"/>
</dbReference>
<dbReference type="Gene3D" id="1.25.40.90">
    <property type="match status" value="1"/>
</dbReference>
<feature type="compositionally biased region" description="Basic residues" evidence="1">
    <location>
        <begin position="311"/>
        <end position="328"/>
    </location>
</feature>
<dbReference type="VEuPathDB" id="FungiDB:H257_10414"/>
<dbReference type="GO" id="GO:0006369">
    <property type="term" value="P:termination of RNA polymerase II transcription"/>
    <property type="evidence" value="ECO:0007669"/>
    <property type="project" value="InterPro"/>
</dbReference>
<evidence type="ECO:0000313" key="3">
    <source>
        <dbReference type="EMBL" id="ETV75206.1"/>
    </source>
</evidence>
<dbReference type="InterPro" id="IPR045154">
    <property type="entry name" value="PCF11-like"/>
</dbReference>
<feature type="region of interest" description="Disordered" evidence="1">
    <location>
        <begin position="352"/>
        <end position="373"/>
    </location>
</feature>
<feature type="compositionally biased region" description="Basic and acidic residues" evidence="1">
    <location>
        <begin position="585"/>
        <end position="620"/>
    </location>
</feature>
<gene>
    <name evidence="3" type="ORF">H257_10414</name>
</gene>
<dbReference type="OrthoDB" id="343582at2759"/>
<dbReference type="GO" id="GO:0000993">
    <property type="term" value="F:RNA polymerase II complex binding"/>
    <property type="evidence" value="ECO:0007669"/>
    <property type="project" value="InterPro"/>
</dbReference>
<dbReference type="SUPFAM" id="SSF48464">
    <property type="entry name" value="ENTH/VHS domain"/>
    <property type="match status" value="1"/>
</dbReference>
<reference evidence="3" key="1">
    <citation type="submission" date="2013-12" db="EMBL/GenBank/DDBJ databases">
        <title>The Genome Sequence of Aphanomyces astaci APO3.</title>
        <authorList>
            <consortium name="The Broad Institute Genomics Platform"/>
            <person name="Russ C."/>
            <person name="Tyler B."/>
            <person name="van West P."/>
            <person name="Dieguez-Uribeondo J."/>
            <person name="Young S.K."/>
            <person name="Zeng Q."/>
            <person name="Gargeya S."/>
            <person name="Fitzgerald M."/>
            <person name="Abouelleil A."/>
            <person name="Alvarado L."/>
            <person name="Chapman S.B."/>
            <person name="Gainer-Dewar J."/>
            <person name="Goldberg J."/>
            <person name="Griggs A."/>
            <person name="Gujja S."/>
            <person name="Hansen M."/>
            <person name="Howarth C."/>
            <person name="Imamovic A."/>
            <person name="Ireland A."/>
            <person name="Larimer J."/>
            <person name="McCowan C."/>
            <person name="Murphy C."/>
            <person name="Pearson M."/>
            <person name="Poon T.W."/>
            <person name="Priest M."/>
            <person name="Roberts A."/>
            <person name="Saif S."/>
            <person name="Shea T."/>
            <person name="Sykes S."/>
            <person name="Wortman J."/>
            <person name="Nusbaum C."/>
            <person name="Birren B."/>
        </authorList>
    </citation>
    <scope>NUCLEOTIDE SEQUENCE [LARGE SCALE GENOMIC DNA]</scope>
    <source>
        <strain evidence="3">APO3</strain>
    </source>
</reference>
<accession>W4G7E6</accession>
<feature type="region of interest" description="Disordered" evidence="1">
    <location>
        <begin position="569"/>
        <end position="620"/>
    </location>
</feature>
<dbReference type="Pfam" id="PF23228">
    <property type="entry name" value="zf_PCFS4"/>
    <property type="match status" value="1"/>
</dbReference>
<dbReference type="AlphaFoldDB" id="W4G7E6"/>
<dbReference type="Pfam" id="PF04818">
    <property type="entry name" value="CID"/>
    <property type="match status" value="1"/>
</dbReference>
<sequence length="620" mass="68367">MGDKVVSTLKQYDGMINEMGAYPAKPIINTLTMLAEDLTMAKHIAPFLVKKLNVVGPPYRLPILYLMDSIIKNVGGPYAYLFSQTLAPVYVDSVRQVNATDLNRFNHVLKTWETARLLPPAVLMQMRAAADSALRVAQPSDQPTSFASRGGGPVGPSSRIGVPPRPSSLSDAHLELQMRRLLTQLQTEDGVHPAKQLSLEEVRAQNPDLYATLKLNVVDEVAAPHHAAPPPVLGHPPVYPQQAPYKRSPPRQLPPHHHHPYPNDRSSHDGGLLPLPPSVGHRGQGIPPPPHHFPLPPQGSAPPPPSSRRWSPPHHHHHPMQQPHHHRAPGGQPQATPTGQDVMNLLKKINAMSAPPSSSSSSSSRRYQHQVTSATLGRPLTCADVAVNKKRIGDNVYRLYDALPHVSTSSGLRFKDQAQLSVHMDFLFHYNRALRERTKGGISRSWYPNEAQWTTDFCAVSNSKEETSAGFVQLEDKLTVPDFDKDALNASRVPVDGSITKCRICGEPFTKCWDEDEEEWMYQNAVVGSIESTDVVPKQTIFHKYCYDSAVASSKSKVILPSQLAPGSPVVVGSKRPMSEVEEDATWRGETGRVDDDKDEQQDINKRLKLTHADETGGVL</sequence>
<evidence type="ECO:0000256" key="1">
    <source>
        <dbReference type="SAM" id="MobiDB-lite"/>
    </source>
</evidence>